<dbReference type="EMBL" id="PQWO01000019">
    <property type="protein sequence ID" value="PZD71308.1"/>
    <property type="molecule type" value="Genomic_DNA"/>
</dbReference>
<sequence>MPLLAAMEVSQLHLALIPQPLLPTLEEEGNKIKVLKVPRPKLGEGLKVRAVQYLSESRMLP</sequence>
<evidence type="ECO:0000313" key="2">
    <source>
        <dbReference type="Proteomes" id="UP000248857"/>
    </source>
</evidence>
<dbReference type="AlphaFoldDB" id="A0A2W1JBJ2"/>
<evidence type="ECO:0000313" key="1">
    <source>
        <dbReference type="EMBL" id="PZD71308.1"/>
    </source>
</evidence>
<accession>A0A2W1JBJ2</accession>
<organism evidence="1 2">
    <name type="scientific">Acaryochloris thomasi RCC1774</name>
    <dbReference type="NCBI Taxonomy" id="1764569"/>
    <lineage>
        <taxon>Bacteria</taxon>
        <taxon>Bacillati</taxon>
        <taxon>Cyanobacteriota</taxon>
        <taxon>Cyanophyceae</taxon>
        <taxon>Acaryochloridales</taxon>
        <taxon>Acaryochloridaceae</taxon>
        <taxon>Acaryochloris</taxon>
        <taxon>Acaryochloris thomasi</taxon>
    </lineage>
</organism>
<reference evidence="1 2" key="1">
    <citation type="journal article" date="2018" name="Sci. Rep.">
        <title>A novel species of the marine cyanobacterium Acaryochloris with a unique pigment content and lifestyle.</title>
        <authorList>
            <person name="Partensky F."/>
            <person name="Six C."/>
            <person name="Ratin M."/>
            <person name="Garczarek L."/>
            <person name="Vaulot D."/>
            <person name="Probert I."/>
            <person name="Calteau A."/>
            <person name="Gourvil P."/>
            <person name="Marie D."/>
            <person name="Grebert T."/>
            <person name="Bouchier C."/>
            <person name="Le Panse S."/>
            <person name="Gachenot M."/>
            <person name="Rodriguez F."/>
            <person name="Garrido J.L."/>
        </authorList>
    </citation>
    <scope>NUCLEOTIDE SEQUENCE [LARGE SCALE GENOMIC DNA]</scope>
    <source>
        <strain evidence="1 2">RCC1774</strain>
    </source>
</reference>
<proteinExistence type="predicted"/>
<gene>
    <name evidence="1" type="ORF">C1752_07251</name>
</gene>
<name>A0A2W1JBJ2_9CYAN</name>
<protein>
    <submittedName>
        <fullName evidence="1">Uncharacterized protein</fullName>
    </submittedName>
</protein>
<comment type="caution">
    <text evidence="1">The sequence shown here is derived from an EMBL/GenBank/DDBJ whole genome shotgun (WGS) entry which is preliminary data.</text>
</comment>
<dbReference type="Proteomes" id="UP000248857">
    <property type="component" value="Unassembled WGS sequence"/>
</dbReference>
<keyword evidence="2" id="KW-1185">Reference proteome</keyword>